<protein>
    <submittedName>
        <fullName evidence="1">Uncharacterized protein</fullName>
    </submittedName>
</protein>
<sequence length="210" mass="22365">MTTSTLRVAGVVAGEGREGGPGRVWPPPTLSLESEGEAHSSTASWSGVPGAAVARASHFCRPSFFFFLKKQQHLEEGERVRPRAPSQVDDVRASCFVFYAVNGVGDQSAAISETQQSELPARLCVVAKDRGIGFTKLKNLFGGINAPSPMHQKTYQKTAEKVQEASIAAARDVMHEAATAVRGAQVTEDGEDDVNNADDLLDVCVGYDGT</sequence>
<comment type="caution">
    <text evidence="1">The sequence shown here is derived from an EMBL/GenBank/DDBJ whole genome shotgun (WGS) entry which is preliminary data.</text>
</comment>
<evidence type="ECO:0000313" key="2">
    <source>
        <dbReference type="Proteomes" id="UP000805193"/>
    </source>
</evidence>
<proteinExistence type="predicted"/>
<dbReference type="EMBL" id="JABSTQ010009690">
    <property type="protein sequence ID" value="KAG0426755.1"/>
    <property type="molecule type" value="Genomic_DNA"/>
</dbReference>
<reference evidence="1 2" key="1">
    <citation type="journal article" date="2020" name="Cell">
        <title>Large-Scale Comparative Analyses of Tick Genomes Elucidate Their Genetic Diversity and Vector Capacities.</title>
        <authorList>
            <consortium name="Tick Genome and Microbiome Consortium (TIGMIC)"/>
            <person name="Jia N."/>
            <person name="Wang J."/>
            <person name="Shi W."/>
            <person name="Du L."/>
            <person name="Sun Y."/>
            <person name="Zhan W."/>
            <person name="Jiang J.F."/>
            <person name="Wang Q."/>
            <person name="Zhang B."/>
            <person name="Ji P."/>
            <person name="Bell-Sakyi L."/>
            <person name="Cui X.M."/>
            <person name="Yuan T.T."/>
            <person name="Jiang B.G."/>
            <person name="Yang W.F."/>
            <person name="Lam T.T."/>
            <person name="Chang Q.C."/>
            <person name="Ding S.J."/>
            <person name="Wang X.J."/>
            <person name="Zhu J.G."/>
            <person name="Ruan X.D."/>
            <person name="Zhao L."/>
            <person name="Wei J.T."/>
            <person name="Ye R.Z."/>
            <person name="Que T.C."/>
            <person name="Du C.H."/>
            <person name="Zhou Y.H."/>
            <person name="Cheng J.X."/>
            <person name="Dai P.F."/>
            <person name="Guo W.B."/>
            <person name="Han X.H."/>
            <person name="Huang E.J."/>
            <person name="Li L.F."/>
            <person name="Wei W."/>
            <person name="Gao Y.C."/>
            <person name="Liu J.Z."/>
            <person name="Shao H.Z."/>
            <person name="Wang X."/>
            <person name="Wang C.C."/>
            <person name="Yang T.C."/>
            <person name="Huo Q.B."/>
            <person name="Li W."/>
            <person name="Chen H.Y."/>
            <person name="Chen S.E."/>
            <person name="Zhou L.G."/>
            <person name="Ni X.B."/>
            <person name="Tian J.H."/>
            <person name="Sheng Y."/>
            <person name="Liu T."/>
            <person name="Pan Y.S."/>
            <person name="Xia L.Y."/>
            <person name="Li J."/>
            <person name="Zhao F."/>
            <person name="Cao W.C."/>
        </authorList>
    </citation>
    <scope>NUCLEOTIDE SEQUENCE [LARGE SCALE GENOMIC DNA]</scope>
    <source>
        <strain evidence="1">Iper-2018</strain>
    </source>
</reference>
<dbReference type="Proteomes" id="UP000805193">
    <property type="component" value="Unassembled WGS sequence"/>
</dbReference>
<keyword evidence="2" id="KW-1185">Reference proteome</keyword>
<accession>A0AC60Q058</accession>
<name>A0AC60Q058_IXOPE</name>
<evidence type="ECO:0000313" key="1">
    <source>
        <dbReference type="EMBL" id="KAG0426755.1"/>
    </source>
</evidence>
<organism evidence="1 2">
    <name type="scientific">Ixodes persulcatus</name>
    <name type="common">Taiga tick</name>
    <dbReference type="NCBI Taxonomy" id="34615"/>
    <lineage>
        <taxon>Eukaryota</taxon>
        <taxon>Metazoa</taxon>
        <taxon>Ecdysozoa</taxon>
        <taxon>Arthropoda</taxon>
        <taxon>Chelicerata</taxon>
        <taxon>Arachnida</taxon>
        <taxon>Acari</taxon>
        <taxon>Parasitiformes</taxon>
        <taxon>Ixodida</taxon>
        <taxon>Ixodoidea</taxon>
        <taxon>Ixodidae</taxon>
        <taxon>Ixodinae</taxon>
        <taxon>Ixodes</taxon>
    </lineage>
</organism>
<gene>
    <name evidence="1" type="ORF">HPB47_026152</name>
</gene>